<keyword evidence="2 3" id="KW-0040">ANK repeat</keyword>
<keyword evidence="1" id="KW-0677">Repeat</keyword>
<dbReference type="PROSITE" id="PS50088">
    <property type="entry name" value="ANK_REPEAT"/>
    <property type="match status" value="1"/>
</dbReference>
<evidence type="ECO:0000256" key="1">
    <source>
        <dbReference type="ARBA" id="ARBA00022737"/>
    </source>
</evidence>
<reference evidence="4" key="2">
    <citation type="submission" date="2025-08" db="UniProtKB">
        <authorList>
            <consortium name="Ensembl"/>
        </authorList>
    </citation>
    <scope>IDENTIFICATION</scope>
</reference>
<dbReference type="SUPFAM" id="SSF48403">
    <property type="entry name" value="Ankyrin repeat"/>
    <property type="match status" value="1"/>
</dbReference>
<dbReference type="AlphaFoldDB" id="A0AAR2LPJ5"/>
<evidence type="ECO:0008006" key="6">
    <source>
        <dbReference type="Google" id="ProtNLM"/>
    </source>
</evidence>
<dbReference type="Pfam" id="PF12796">
    <property type="entry name" value="Ank_2"/>
    <property type="match status" value="1"/>
</dbReference>
<evidence type="ECO:0000313" key="5">
    <source>
        <dbReference type="Proteomes" id="UP001501920"/>
    </source>
</evidence>
<reference evidence="4 5" key="1">
    <citation type="submission" date="2020-10" db="EMBL/GenBank/DDBJ databases">
        <title>Pygocentrus nattereri (red-bellied piranha) genome, fPygNat1, primary haplotype.</title>
        <authorList>
            <person name="Myers G."/>
            <person name="Meyer A."/>
            <person name="Karagic N."/>
            <person name="Pippel M."/>
            <person name="Winkler S."/>
            <person name="Tracey A."/>
            <person name="Wood J."/>
            <person name="Formenti G."/>
            <person name="Howe K."/>
            <person name="Fedrigo O."/>
            <person name="Jarvis E.D."/>
        </authorList>
    </citation>
    <scope>NUCLEOTIDE SEQUENCE [LARGE SCALE GENOMIC DNA]</scope>
</reference>
<evidence type="ECO:0000256" key="2">
    <source>
        <dbReference type="ARBA" id="ARBA00023043"/>
    </source>
</evidence>
<dbReference type="Proteomes" id="UP001501920">
    <property type="component" value="Chromosome 4"/>
</dbReference>
<accession>A0AAR2LPJ5</accession>
<reference evidence="4" key="3">
    <citation type="submission" date="2025-09" db="UniProtKB">
        <authorList>
            <consortium name="Ensembl"/>
        </authorList>
    </citation>
    <scope>IDENTIFICATION</scope>
</reference>
<dbReference type="PANTHER" id="PTHR24189:SF50">
    <property type="entry name" value="ANKYRIN REPEAT AND SOCS BOX PROTEIN 2"/>
    <property type="match status" value="1"/>
</dbReference>
<protein>
    <recommendedName>
        <fullName evidence="6">Ankyrin</fullName>
    </recommendedName>
</protein>
<dbReference type="InterPro" id="IPR036770">
    <property type="entry name" value="Ankyrin_rpt-contain_sf"/>
</dbReference>
<dbReference type="SMART" id="SM00248">
    <property type="entry name" value="ANK"/>
    <property type="match status" value="2"/>
</dbReference>
<dbReference type="PROSITE" id="PS50297">
    <property type="entry name" value="ANK_REP_REGION"/>
    <property type="match status" value="1"/>
</dbReference>
<feature type="repeat" description="ANK" evidence="3">
    <location>
        <begin position="46"/>
        <end position="74"/>
    </location>
</feature>
<sequence length="82" mass="8914">GNGADVHTQDKQGRTALHWAANHGESVAAALLASGRIKNVDDRNVWRRTPLHLAAEHGQELLVDLLLEKQAKINHPACTPPL</sequence>
<dbReference type="PANTHER" id="PTHR24189">
    <property type="entry name" value="MYOTROPHIN"/>
    <property type="match status" value="1"/>
</dbReference>
<dbReference type="InterPro" id="IPR002110">
    <property type="entry name" value="Ankyrin_rpt"/>
</dbReference>
<proteinExistence type="predicted"/>
<name>A0AAR2LPJ5_PYGNA</name>
<keyword evidence="5" id="KW-1185">Reference proteome</keyword>
<evidence type="ECO:0000256" key="3">
    <source>
        <dbReference type="PROSITE-ProRule" id="PRU00023"/>
    </source>
</evidence>
<evidence type="ECO:0000313" key="4">
    <source>
        <dbReference type="Ensembl" id="ENSPNAP00000078475.1"/>
    </source>
</evidence>
<dbReference type="Gene3D" id="1.25.40.20">
    <property type="entry name" value="Ankyrin repeat-containing domain"/>
    <property type="match status" value="2"/>
</dbReference>
<organism evidence="4 5">
    <name type="scientific">Pygocentrus nattereri</name>
    <name type="common">Red-bellied piranha</name>
    <dbReference type="NCBI Taxonomy" id="42514"/>
    <lineage>
        <taxon>Eukaryota</taxon>
        <taxon>Metazoa</taxon>
        <taxon>Chordata</taxon>
        <taxon>Craniata</taxon>
        <taxon>Vertebrata</taxon>
        <taxon>Euteleostomi</taxon>
        <taxon>Actinopterygii</taxon>
        <taxon>Neopterygii</taxon>
        <taxon>Teleostei</taxon>
        <taxon>Ostariophysi</taxon>
        <taxon>Characiformes</taxon>
        <taxon>Characoidei</taxon>
        <taxon>Pygocentrus</taxon>
    </lineage>
</organism>
<dbReference type="Ensembl" id="ENSPNAT00000059523.1">
    <property type="protein sequence ID" value="ENSPNAP00000078475.1"/>
    <property type="gene ID" value="ENSPNAG00000032543.1"/>
</dbReference>
<dbReference type="InterPro" id="IPR050745">
    <property type="entry name" value="Multifunctional_regulatory"/>
</dbReference>